<dbReference type="InterPro" id="IPR011676">
    <property type="entry name" value="DUF1618"/>
</dbReference>
<evidence type="ECO:0000256" key="1">
    <source>
        <dbReference type="SAM" id="MobiDB-lite"/>
    </source>
</evidence>
<proteinExistence type="predicted"/>
<feature type="compositionally biased region" description="Low complexity" evidence="1">
    <location>
        <begin position="335"/>
        <end position="345"/>
    </location>
</feature>
<dbReference type="PANTHER" id="PTHR33086:SF51">
    <property type="entry name" value="OS06G0307900 PROTEIN"/>
    <property type="match status" value="1"/>
</dbReference>
<reference evidence="3" key="1">
    <citation type="journal article" date="2012" name="Nat. Biotechnol.">
        <title>Reference genome sequence of the model plant Setaria.</title>
        <authorList>
            <person name="Bennetzen J.L."/>
            <person name="Schmutz J."/>
            <person name="Wang H."/>
            <person name="Percifield R."/>
            <person name="Hawkins J."/>
            <person name="Pontaroli A.C."/>
            <person name="Estep M."/>
            <person name="Feng L."/>
            <person name="Vaughn J.N."/>
            <person name="Grimwood J."/>
            <person name="Jenkins J."/>
            <person name="Barry K."/>
            <person name="Lindquist E."/>
            <person name="Hellsten U."/>
            <person name="Deshpande S."/>
            <person name="Wang X."/>
            <person name="Wu X."/>
            <person name="Mitros T."/>
            <person name="Triplett J."/>
            <person name="Yang X."/>
            <person name="Ye C.Y."/>
            <person name="Mauro-Herrera M."/>
            <person name="Wang L."/>
            <person name="Li P."/>
            <person name="Sharma M."/>
            <person name="Sharma R."/>
            <person name="Ronald P.C."/>
            <person name="Panaud O."/>
            <person name="Kellogg E.A."/>
            <person name="Brutnell T.P."/>
            <person name="Doust A.N."/>
            <person name="Tuskan G.A."/>
            <person name="Rokhsar D."/>
            <person name="Devos K.M."/>
        </authorList>
    </citation>
    <scope>NUCLEOTIDE SEQUENCE [LARGE SCALE GENOMIC DNA]</scope>
    <source>
        <strain evidence="3">Yugu1</strain>
    </source>
</reference>
<organism evidence="3">
    <name type="scientific">Setaria italica</name>
    <name type="common">Foxtail millet</name>
    <name type="synonym">Panicum italicum</name>
    <dbReference type="NCBI Taxonomy" id="4555"/>
    <lineage>
        <taxon>Eukaryota</taxon>
        <taxon>Viridiplantae</taxon>
        <taxon>Streptophyta</taxon>
        <taxon>Embryophyta</taxon>
        <taxon>Tracheophyta</taxon>
        <taxon>Spermatophyta</taxon>
        <taxon>Magnoliopsida</taxon>
        <taxon>Liliopsida</taxon>
        <taxon>Poales</taxon>
        <taxon>Poaceae</taxon>
        <taxon>PACMAD clade</taxon>
        <taxon>Panicoideae</taxon>
        <taxon>Panicodae</taxon>
        <taxon>Paniceae</taxon>
        <taxon>Cenchrinae</taxon>
        <taxon>Setaria</taxon>
    </lineage>
</organism>
<dbReference type="EMBL" id="CM003531">
    <property type="protein sequence ID" value="RCV21387.1"/>
    <property type="molecule type" value="Genomic_DNA"/>
</dbReference>
<evidence type="ECO:0000313" key="3">
    <source>
        <dbReference type="EMBL" id="RCV21387.1"/>
    </source>
</evidence>
<dbReference type="STRING" id="4555.A0A368QTU6"/>
<protein>
    <recommendedName>
        <fullName evidence="2">DUF1618 domain-containing protein</fullName>
    </recommendedName>
</protein>
<evidence type="ECO:0000259" key="2">
    <source>
        <dbReference type="Pfam" id="PF07762"/>
    </source>
</evidence>
<dbReference type="PANTHER" id="PTHR33086">
    <property type="entry name" value="OS05G0468200 PROTEIN-RELATED"/>
    <property type="match status" value="1"/>
</dbReference>
<name>A0A368QTU6_SETIT</name>
<gene>
    <name evidence="3" type="ORF">SETIT_4G135600v2</name>
</gene>
<dbReference type="Pfam" id="PF07762">
    <property type="entry name" value="DUF1618"/>
    <property type="match status" value="1"/>
</dbReference>
<feature type="domain" description="DUF1618" evidence="2">
    <location>
        <begin position="258"/>
        <end position="327"/>
    </location>
</feature>
<dbReference type="AlphaFoldDB" id="A0A368QTU6"/>
<sequence length="487" mass="53109">MAWHLVSIKRYRSCARIPKSPTPLHLSSLSTTRALCVRRCPSPEAPDAKPPMAAAPPPWVILRRRLRLVAEEQEAEHPVAIFATLWEPPRATIFDVTPSVHRGPIPADKLPYVVATGPSALLLGFSVSDAPIVTDNLVLARNIDPPGDAPHQPGTSSTEFVPRRIGPSMPVTYNARSVALTFSMFGGYAIAELHVTNKSSDRAKLLLLVSNDARFFDRLFSSDDDDQWTEADLPCPLPTREREWSPCGVVDHDKNLWWFDLSWGLLSCNPTAMPVVLRFHDLPPGCDVGEPNPFIHTTRCISVSDQFLRYVDIAGDADRKVVMWTWMHDPGPDGGDSSSCSSGSSSGSGSGSGSGTGDSSGSGSGSASGSNVGDLTIGWHKTYEMSFKEIWNDASYRHTHLLPMIPEIVLVSPRNPNVVCFFLQTSLFFVDVPAHRVIGVFKDARELLEAPGHRHCFLPWDLPPSIAKGIIPSEGECGSSSTTQRAE</sequence>
<dbReference type="OrthoDB" id="620973at2759"/>
<accession>A0A368QTU6</accession>
<reference evidence="3" key="2">
    <citation type="submission" date="2015-07" db="EMBL/GenBank/DDBJ databases">
        <authorList>
            <person name="Noorani M."/>
        </authorList>
    </citation>
    <scope>NUCLEOTIDE SEQUENCE</scope>
    <source>
        <strain evidence="3">Yugu1</strain>
    </source>
</reference>
<feature type="region of interest" description="Disordered" evidence="1">
    <location>
        <begin position="333"/>
        <end position="370"/>
    </location>
</feature>
<feature type="compositionally biased region" description="Gly residues" evidence="1">
    <location>
        <begin position="346"/>
        <end position="366"/>
    </location>
</feature>